<accession>A0A0M5L8L4</accession>
<dbReference type="Proteomes" id="UP000056502">
    <property type="component" value="Chromosome I"/>
</dbReference>
<proteinExistence type="predicted"/>
<gene>
    <name evidence="1" type="ORF">G436_1142</name>
</gene>
<dbReference type="AlphaFoldDB" id="A0A0M5L8L4"/>
<evidence type="ECO:0000313" key="1">
    <source>
        <dbReference type="EMBL" id="ALE38348.1"/>
    </source>
</evidence>
<reference evidence="1 2" key="1">
    <citation type="journal article" date="2015" name="Genome Announc.">
        <title>Whole-Genome Sequence of Leptospira interrogans Serovar Hardjo Subtype Hardjoprajitno Strain Norma, Isolated from Cattle in a Leptospirosis Outbreak in Brazil.</title>
        <authorList>
            <person name="Cosate M.R."/>
            <person name="Soares S.C."/>
            <person name="Mendes T.A."/>
            <person name="Raittz R.T."/>
            <person name="Moreira E.C."/>
            <person name="Leite R."/>
            <person name="Fernandes G.R."/>
            <person name="Haddad J.P."/>
            <person name="Ortega J.M."/>
        </authorList>
    </citation>
    <scope>NUCLEOTIDE SEQUENCE [LARGE SCALE GENOMIC DNA]</scope>
    <source>
        <strain evidence="1 2">Norma</strain>
    </source>
</reference>
<name>A0A0M5L8L4_LEPIR</name>
<sequence length="39" mass="4617">MSKNFLVQINKTVSIDCFHEIEINGKLFFQQSQFFSSNF</sequence>
<evidence type="ECO:0000313" key="2">
    <source>
        <dbReference type="Proteomes" id="UP000056502"/>
    </source>
</evidence>
<organism evidence="1">
    <name type="scientific">Leptospira interrogans serovar Hardjo str. Norma</name>
    <dbReference type="NCBI Taxonomy" id="1279460"/>
    <lineage>
        <taxon>Bacteria</taxon>
        <taxon>Pseudomonadati</taxon>
        <taxon>Spirochaetota</taxon>
        <taxon>Spirochaetia</taxon>
        <taxon>Leptospirales</taxon>
        <taxon>Leptospiraceae</taxon>
        <taxon>Leptospira</taxon>
    </lineage>
</organism>
<dbReference type="EMBL" id="CP012603">
    <property type="protein sequence ID" value="ALE38348.1"/>
    <property type="molecule type" value="Genomic_DNA"/>
</dbReference>
<dbReference type="AntiFam" id="ANF00053">
    <property type="entry name" value="Translation of DNA repeat"/>
</dbReference>
<protein>
    <submittedName>
        <fullName evidence="1">Uncharacterized protein</fullName>
    </submittedName>
</protein>